<keyword evidence="2" id="KW-1185">Reference proteome</keyword>
<sequence>MAREKDNEVDKILCTIGDTSGGDVDIVKSAEIGVQEDCNISDTLSEPINSSRTGDDQNGDVSEACDGKTFSRCSKHDLNEENQLPPSALTSPSTSPITKNDNNLESVVEVSERPSPVSVLEPLFTEEDVSPASTRLQPAPLPIQPQRSQFEEHAPSSVDIGTHFKAHIAYKESIFEYVKAVVQASGENWDESYIMSNPSDPLFDPSIFDEVEFFPNQFCYDKKLLFDCVDEVLMEVYGKNFGCSLGLSFAKPTVRPAPDMKNTIHEIWEGVYRYLLPLPLPCTIELIVEKDMAKTGTWMDLRYDSETIIIEIGEAIFKDLME</sequence>
<dbReference type="Proteomes" id="UP000091857">
    <property type="component" value="Chromosome 6"/>
</dbReference>
<evidence type="ECO:0000313" key="1">
    <source>
        <dbReference type="EMBL" id="KAG8653143.1"/>
    </source>
</evidence>
<dbReference type="EMBL" id="CM004392">
    <property type="protein sequence ID" value="KAG8653143.1"/>
    <property type="molecule type" value="Genomic_DNA"/>
</dbReference>
<protein>
    <submittedName>
        <fullName evidence="1">Uncharacterized protein</fullName>
    </submittedName>
</protein>
<organism evidence="1 2">
    <name type="scientific">Manihot esculenta</name>
    <name type="common">Cassava</name>
    <name type="synonym">Jatropha manihot</name>
    <dbReference type="NCBI Taxonomy" id="3983"/>
    <lineage>
        <taxon>Eukaryota</taxon>
        <taxon>Viridiplantae</taxon>
        <taxon>Streptophyta</taxon>
        <taxon>Embryophyta</taxon>
        <taxon>Tracheophyta</taxon>
        <taxon>Spermatophyta</taxon>
        <taxon>Magnoliopsida</taxon>
        <taxon>eudicotyledons</taxon>
        <taxon>Gunneridae</taxon>
        <taxon>Pentapetalae</taxon>
        <taxon>rosids</taxon>
        <taxon>fabids</taxon>
        <taxon>Malpighiales</taxon>
        <taxon>Euphorbiaceae</taxon>
        <taxon>Crotonoideae</taxon>
        <taxon>Manihoteae</taxon>
        <taxon>Manihot</taxon>
    </lineage>
</organism>
<proteinExistence type="predicted"/>
<reference evidence="2" key="1">
    <citation type="journal article" date="2016" name="Nat. Biotechnol.">
        <title>Sequencing wild and cultivated cassava and related species reveals extensive interspecific hybridization and genetic diversity.</title>
        <authorList>
            <person name="Bredeson J.V."/>
            <person name="Lyons J.B."/>
            <person name="Prochnik S.E."/>
            <person name="Wu G.A."/>
            <person name="Ha C.M."/>
            <person name="Edsinger-Gonzales E."/>
            <person name="Grimwood J."/>
            <person name="Schmutz J."/>
            <person name="Rabbi I.Y."/>
            <person name="Egesi C."/>
            <person name="Nauluvula P."/>
            <person name="Lebot V."/>
            <person name="Ndunguru J."/>
            <person name="Mkamilo G."/>
            <person name="Bart R.S."/>
            <person name="Setter T.L."/>
            <person name="Gleadow R.M."/>
            <person name="Kulakow P."/>
            <person name="Ferguson M.E."/>
            <person name="Rounsley S."/>
            <person name="Rokhsar D.S."/>
        </authorList>
    </citation>
    <scope>NUCLEOTIDE SEQUENCE [LARGE SCALE GENOMIC DNA]</scope>
    <source>
        <strain evidence="2">cv. AM560-2</strain>
    </source>
</reference>
<evidence type="ECO:0000313" key="2">
    <source>
        <dbReference type="Proteomes" id="UP000091857"/>
    </source>
</evidence>
<comment type="caution">
    <text evidence="1">The sequence shown here is derived from an EMBL/GenBank/DDBJ whole genome shotgun (WGS) entry which is preliminary data.</text>
</comment>
<gene>
    <name evidence="1" type="ORF">MANES_06G173066v8</name>
</gene>
<name>A0ACB7HKB8_MANES</name>
<accession>A0ACB7HKB8</accession>